<dbReference type="PROSITE" id="PS50088">
    <property type="entry name" value="ANK_REPEAT"/>
    <property type="match status" value="3"/>
</dbReference>
<evidence type="ECO:0000313" key="8">
    <source>
        <dbReference type="EMBL" id="CAF1069731.1"/>
    </source>
</evidence>
<name>A0A814LTZ1_9BILA</name>
<comment type="caution">
    <text evidence="8">The sequence shown here is derived from an EMBL/GenBank/DDBJ whole genome shotgun (WGS) entry which is preliminary data.</text>
</comment>
<feature type="repeat" description="ANK" evidence="7">
    <location>
        <begin position="102"/>
        <end position="126"/>
    </location>
</feature>
<evidence type="ECO:0000256" key="2">
    <source>
        <dbReference type="ARBA" id="ARBA00022737"/>
    </source>
</evidence>
<dbReference type="PANTHER" id="PTHR24173:SF78">
    <property type="entry name" value="PROTEIN FEM-1 HOMOLOG B"/>
    <property type="match status" value="1"/>
</dbReference>
<keyword evidence="3" id="KW-0833">Ubl conjugation pathway</keyword>
<feature type="repeat" description="ANK" evidence="7">
    <location>
        <begin position="203"/>
        <end position="228"/>
    </location>
</feature>
<dbReference type="PANTHER" id="PTHR24173">
    <property type="entry name" value="ANKYRIN REPEAT CONTAINING"/>
    <property type="match status" value="1"/>
</dbReference>
<dbReference type="Proteomes" id="UP000663864">
    <property type="component" value="Unassembled WGS sequence"/>
</dbReference>
<protein>
    <recommendedName>
        <fullName evidence="6">Protein fem-1 homolog B</fullName>
    </recommendedName>
</protein>
<dbReference type="InterPro" id="IPR036770">
    <property type="entry name" value="Ankyrin_rpt-contain_sf"/>
</dbReference>
<reference evidence="8" key="1">
    <citation type="submission" date="2021-02" db="EMBL/GenBank/DDBJ databases">
        <authorList>
            <person name="Nowell W R."/>
        </authorList>
    </citation>
    <scope>NUCLEOTIDE SEQUENCE</scope>
</reference>
<dbReference type="AlphaFoldDB" id="A0A814LTZ1"/>
<feature type="repeat" description="ANK" evidence="7">
    <location>
        <begin position="136"/>
        <end position="168"/>
    </location>
</feature>
<evidence type="ECO:0000256" key="5">
    <source>
        <dbReference type="ARBA" id="ARBA00038500"/>
    </source>
</evidence>
<organism evidence="8 10">
    <name type="scientific">Rotaria sordida</name>
    <dbReference type="NCBI Taxonomy" id="392033"/>
    <lineage>
        <taxon>Eukaryota</taxon>
        <taxon>Metazoa</taxon>
        <taxon>Spiralia</taxon>
        <taxon>Gnathifera</taxon>
        <taxon>Rotifera</taxon>
        <taxon>Eurotatoria</taxon>
        <taxon>Bdelloidea</taxon>
        <taxon>Philodinida</taxon>
        <taxon>Philodinidae</taxon>
        <taxon>Rotaria</taxon>
    </lineage>
</organism>
<comment type="similarity">
    <text evidence="5">Belongs to the fem-1 family.</text>
</comment>
<dbReference type="Proteomes" id="UP000663836">
    <property type="component" value="Unassembled WGS sequence"/>
</dbReference>
<dbReference type="SUPFAM" id="SSF48403">
    <property type="entry name" value="Ankyrin repeat"/>
    <property type="match status" value="2"/>
</dbReference>
<evidence type="ECO:0000256" key="1">
    <source>
        <dbReference type="ARBA" id="ARBA00004906"/>
    </source>
</evidence>
<sequence length="636" mass="74174">MHACGDNFYGRMLFDYSQVEKDELIHRATRQGRVLSLETYLNQYPIANINQQYEYGRSRWTLLIAACFYKHENIVRMLLHRFKPDINAVGDVKLDFVHDIMYGVSPLWVAVAVGHFGIVKLLVEEGNANINHLSVTRSSPLRAASYIGRLDIARYLISHGADIRLVRDGNYTNLMLSAYREHTHMVKYFLDELYCDPNEYDQDGRTPLHYGIDGGSFDVVELLLKRGAKNISHNITSPLLWAALDAREDLVDAFENYYLSDLEWIEAREILGASYANIESKNYNLNKAIEHIKIAYKWRIEKNLPKIFSSIQSIEAYNYFQECQTLEEFNQILSQSHNRLHIESLLIQERILGQKNKRYRHAIRFYGALLADTHQYDTSLRLWLYELDLRRQHKINFDKWHLRSFVHMFAEMIINHVDIISEKAILEILKALNDELSNSRNNDHNLLTLFYLITIISQISDKQKILPSMMDIYRILVMFIRTCYTTIENSQYWTLLHLSMMTGLPCVNDNHIMALCKYPCHKTIGLLLKCGANVDAIDSERNTPLHLIAQRKHDIENVLFIINLLCDIAGAHPDCVNNQGQTPLEVASNIHVKEHLREKIGVSQLKCLCARFIRQRKIIFQNYRLPLYLVNFIEKH</sequence>
<keyword evidence="2" id="KW-0677">Repeat</keyword>
<dbReference type="SMART" id="SM00248">
    <property type="entry name" value="ANK"/>
    <property type="match status" value="8"/>
</dbReference>
<accession>A0A814LTZ1</accession>
<evidence type="ECO:0000313" key="10">
    <source>
        <dbReference type="Proteomes" id="UP000663864"/>
    </source>
</evidence>
<dbReference type="PROSITE" id="PS50297">
    <property type="entry name" value="ANK_REP_REGION"/>
    <property type="match status" value="3"/>
</dbReference>
<dbReference type="EMBL" id="CAJNOT010000742">
    <property type="protein sequence ID" value="CAF1069731.1"/>
    <property type="molecule type" value="Genomic_DNA"/>
</dbReference>
<gene>
    <name evidence="9" type="ORF">JBS370_LOCUS10396</name>
    <name evidence="8" type="ORF">ZHD862_LOCUS16004</name>
</gene>
<proteinExistence type="inferred from homology"/>
<evidence type="ECO:0000256" key="7">
    <source>
        <dbReference type="PROSITE-ProRule" id="PRU00023"/>
    </source>
</evidence>
<evidence type="ECO:0000313" key="9">
    <source>
        <dbReference type="EMBL" id="CAF3714746.1"/>
    </source>
</evidence>
<evidence type="ECO:0000256" key="4">
    <source>
        <dbReference type="ARBA" id="ARBA00023043"/>
    </source>
</evidence>
<dbReference type="Pfam" id="PF12796">
    <property type="entry name" value="Ank_2"/>
    <property type="match status" value="1"/>
</dbReference>
<comment type="pathway">
    <text evidence="1">Protein modification; protein ubiquitination.</text>
</comment>
<evidence type="ECO:0000256" key="3">
    <source>
        <dbReference type="ARBA" id="ARBA00022786"/>
    </source>
</evidence>
<keyword evidence="4 7" id="KW-0040">ANK repeat</keyword>
<dbReference type="Gene3D" id="1.25.40.20">
    <property type="entry name" value="Ankyrin repeat-containing domain"/>
    <property type="match status" value="3"/>
</dbReference>
<dbReference type="Pfam" id="PF00023">
    <property type="entry name" value="Ank"/>
    <property type="match status" value="2"/>
</dbReference>
<dbReference type="InterPro" id="IPR002110">
    <property type="entry name" value="Ankyrin_rpt"/>
</dbReference>
<evidence type="ECO:0000256" key="6">
    <source>
        <dbReference type="ARBA" id="ARBA00072197"/>
    </source>
</evidence>
<dbReference type="EMBL" id="CAJOBD010000751">
    <property type="protein sequence ID" value="CAF3714746.1"/>
    <property type="molecule type" value="Genomic_DNA"/>
</dbReference>